<dbReference type="Proteomes" id="UP000698059">
    <property type="component" value="Unassembled WGS sequence"/>
</dbReference>
<evidence type="ECO:0000313" key="10">
    <source>
        <dbReference type="Proteomes" id="UP000698059"/>
    </source>
</evidence>
<protein>
    <submittedName>
        <fullName evidence="9">D-methionine transport system ATP-binding protein</fullName>
    </submittedName>
</protein>
<dbReference type="PROSITE" id="PS50893">
    <property type="entry name" value="ABC_TRANSPORTER_2"/>
    <property type="match status" value="1"/>
</dbReference>
<reference evidence="9 10" key="1">
    <citation type="submission" date="2021-01" db="EMBL/GenBank/DDBJ databases">
        <title>Sequencing the genomes of 1000 actinobacteria strains.</title>
        <authorList>
            <person name="Klenk H.-P."/>
        </authorList>
    </citation>
    <scope>NUCLEOTIDE SEQUENCE [LARGE SCALE GENOMIC DNA]</scope>
    <source>
        <strain evidence="9 10">DSM 46000</strain>
    </source>
</reference>
<keyword evidence="2" id="KW-1003">Cell membrane</keyword>
<keyword evidence="5" id="KW-1278">Translocase</keyword>
<dbReference type="PROSITE" id="PS00211">
    <property type="entry name" value="ABC_TRANSPORTER_1"/>
    <property type="match status" value="1"/>
</dbReference>
<dbReference type="Gene3D" id="3.40.50.300">
    <property type="entry name" value="P-loop containing nucleotide triphosphate hydrolases"/>
    <property type="match status" value="1"/>
</dbReference>
<keyword evidence="6" id="KW-0029">Amino-acid transport</keyword>
<dbReference type="InterPro" id="IPR017871">
    <property type="entry name" value="ABC_transporter-like_CS"/>
</dbReference>
<proteinExistence type="predicted"/>
<comment type="caution">
    <text evidence="9">The sequence shown here is derived from an EMBL/GenBank/DDBJ whole genome shotgun (WGS) entry which is preliminary data.</text>
</comment>
<dbReference type="PANTHER" id="PTHR43166">
    <property type="entry name" value="AMINO ACID IMPORT ATP-BINDING PROTEIN"/>
    <property type="match status" value="1"/>
</dbReference>
<sequence>MISYRNVDKTFHVHGDEVHALDDVSFDVATGGVQGIIGFSGAGKSTLLRTTNLLERPDAGTVSVDGVDITALDRRGLREFRRSIGMVFQHFNLLAQATVHDNVGFALEVAGVPRRARRRRIEECLAILDIEDKARDYPASLSGGQKQRVGIARALANSPRVLLCDEPTSAVDPETTGTILSYLQRVNVELGITIVLVTHEMNVVRAICDDVVVMEAGRVVERFDPRVEDHLPTSRIGRFLVDDRIRLDGTRAVEGVRV</sequence>
<keyword evidence="10" id="KW-1185">Reference proteome</keyword>
<organism evidence="9 10">
    <name type="scientific">Oerskovia jenensis</name>
    <dbReference type="NCBI Taxonomy" id="162169"/>
    <lineage>
        <taxon>Bacteria</taxon>
        <taxon>Bacillati</taxon>
        <taxon>Actinomycetota</taxon>
        <taxon>Actinomycetes</taxon>
        <taxon>Micrococcales</taxon>
        <taxon>Cellulomonadaceae</taxon>
        <taxon>Oerskovia</taxon>
    </lineage>
</organism>
<dbReference type="InterPro" id="IPR003439">
    <property type="entry name" value="ABC_transporter-like_ATP-bd"/>
</dbReference>
<dbReference type="GO" id="GO:0005524">
    <property type="term" value="F:ATP binding"/>
    <property type="evidence" value="ECO:0007669"/>
    <property type="project" value="UniProtKB-KW"/>
</dbReference>
<dbReference type="InterPro" id="IPR003593">
    <property type="entry name" value="AAA+_ATPase"/>
</dbReference>
<feature type="domain" description="ABC transporter" evidence="8">
    <location>
        <begin position="2"/>
        <end position="241"/>
    </location>
</feature>
<dbReference type="InterPro" id="IPR027417">
    <property type="entry name" value="P-loop_NTPase"/>
</dbReference>
<keyword evidence="3" id="KW-0547">Nucleotide-binding</keyword>
<evidence type="ECO:0000256" key="3">
    <source>
        <dbReference type="ARBA" id="ARBA00022741"/>
    </source>
</evidence>
<evidence type="ECO:0000256" key="5">
    <source>
        <dbReference type="ARBA" id="ARBA00022967"/>
    </source>
</evidence>
<dbReference type="RefSeq" id="WP_205306834.1">
    <property type="nucleotide sequence ID" value="NZ_BAAAVF010000012.1"/>
</dbReference>
<name>A0ABS2LG51_9CELL</name>
<evidence type="ECO:0000256" key="2">
    <source>
        <dbReference type="ARBA" id="ARBA00022475"/>
    </source>
</evidence>
<evidence type="ECO:0000259" key="8">
    <source>
        <dbReference type="PROSITE" id="PS50893"/>
    </source>
</evidence>
<dbReference type="SMART" id="SM00382">
    <property type="entry name" value="AAA"/>
    <property type="match status" value="1"/>
</dbReference>
<gene>
    <name evidence="9" type="ORF">JOD49_001734</name>
</gene>
<keyword evidence="1" id="KW-0813">Transport</keyword>
<evidence type="ECO:0000256" key="7">
    <source>
        <dbReference type="ARBA" id="ARBA00023136"/>
    </source>
</evidence>
<dbReference type="PANTHER" id="PTHR43166:SF30">
    <property type="entry name" value="METHIONINE IMPORT ATP-BINDING PROTEIN METN"/>
    <property type="match status" value="1"/>
</dbReference>
<keyword evidence="4 9" id="KW-0067">ATP-binding</keyword>
<evidence type="ECO:0000256" key="1">
    <source>
        <dbReference type="ARBA" id="ARBA00022448"/>
    </source>
</evidence>
<dbReference type="SUPFAM" id="SSF52540">
    <property type="entry name" value="P-loop containing nucleoside triphosphate hydrolases"/>
    <property type="match status" value="1"/>
</dbReference>
<dbReference type="EMBL" id="JAFBBO010000001">
    <property type="protein sequence ID" value="MBM7478814.1"/>
    <property type="molecule type" value="Genomic_DNA"/>
</dbReference>
<evidence type="ECO:0000256" key="4">
    <source>
        <dbReference type="ARBA" id="ARBA00022840"/>
    </source>
</evidence>
<evidence type="ECO:0000313" key="9">
    <source>
        <dbReference type="EMBL" id="MBM7478814.1"/>
    </source>
</evidence>
<accession>A0ABS2LG51</accession>
<dbReference type="Pfam" id="PF00005">
    <property type="entry name" value="ABC_tran"/>
    <property type="match status" value="1"/>
</dbReference>
<dbReference type="InterPro" id="IPR050086">
    <property type="entry name" value="MetN_ABC_transporter-like"/>
</dbReference>
<keyword evidence="7" id="KW-0472">Membrane</keyword>
<evidence type="ECO:0000256" key="6">
    <source>
        <dbReference type="ARBA" id="ARBA00022970"/>
    </source>
</evidence>